<dbReference type="Gene3D" id="2.60.40.10">
    <property type="entry name" value="Immunoglobulins"/>
    <property type="match status" value="1"/>
</dbReference>
<dbReference type="Pfam" id="PF03629">
    <property type="entry name" value="SASA"/>
    <property type="match status" value="2"/>
</dbReference>
<reference evidence="3 4" key="1">
    <citation type="submission" date="2020-08" db="EMBL/GenBank/DDBJ databases">
        <title>A Genomic Blueprint of the Chicken Gut Microbiome.</title>
        <authorList>
            <person name="Gilroy R."/>
            <person name="Ravi A."/>
            <person name="Getino M."/>
            <person name="Pursley I."/>
            <person name="Horton D.L."/>
            <person name="Alikhan N.-F."/>
            <person name="Baker D."/>
            <person name="Gharbi K."/>
            <person name="Hall N."/>
            <person name="Watson M."/>
            <person name="Adriaenssens E.M."/>
            <person name="Foster-Nyarko E."/>
            <person name="Jarju S."/>
            <person name="Secka A."/>
            <person name="Antonio M."/>
            <person name="Oren A."/>
            <person name="Chaudhuri R."/>
            <person name="La Ragione R.M."/>
            <person name="Hildebrand F."/>
            <person name="Pallen M.J."/>
        </authorList>
    </citation>
    <scope>NUCLEOTIDE SEQUENCE [LARGE SCALE GENOMIC DNA]</scope>
    <source>
        <strain evidence="3 4">Sa1CVN1</strain>
    </source>
</reference>
<organism evidence="3 4">
    <name type="scientific">Phocaeicola intestinalis</name>
    <dbReference type="NCBI Taxonomy" id="2762212"/>
    <lineage>
        <taxon>Bacteria</taxon>
        <taxon>Pseudomonadati</taxon>
        <taxon>Bacteroidota</taxon>
        <taxon>Bacteroidia</taxon>
        <taxon>Bacteroidales</taxon>
        <taxon>Bacteroidaceae</taxon>
        <taxon>Phocaeicola</taxon>
    </lineage>
</organism>
<dbReference type="PANTHER" id="PTHR22901">
    <property type="entry name" value="SIALATE O-ACETYLESTERASE"/>
    <property type="match status" value="1"/>
</dbReference>
<feature type="domain" description="Sialate O-acetylesterase" evidence="2">
    <location>
        <begin position="415"/>
        <end position="520"/>
    </location>
</feature>
<dbReference type="Gene3D" id="3.40.50.1110">
    <property type="entry name" value="SGNH hydrolase"/>
    <property type="match status" value="2"/>
</dbReference>
<comment type="caution">
    <text evidence="3">The sequence shown here is derived from an EMBL/GenBank/DDBJ whole genome shotgun (WGS) entry which is preliminary data.</text>
</comment>
<proteinExistence type="predicted"/>
<name>A0ABR8YBG3_9BACT</name>
<dbReference type="Proteomes" id="UP000620874">
    <property type="component" value="Unassembled WGS sequence"/>
</dbReference>
<evidence type="ECO:0000313" key="4">
    <source>
        <dbReference type="Proteomes" id="UP000620874"/>
    </source>
</evidence>
<evidence type="ECO:0000256" key="1">
    <source>
        <dbReference type="ARBA" id="ARBA00022801"/>
    </source>
</evidence>
<dbReference type="PANTHER" id="PTHR22901:SF0">
    <property type="entry name" value="SIALATE O-ACETYLESTERASE"/>
    <property type="match status" value="1"/>
</dbReference>
<keyword evidence="4" id="KW-1185">Reference proteome</keyword>
<dbReference type="SUPFAM" id="SSF49785">
    <property type="entry name" value="Galactose-binding domain-like"/>
    <property type="match status" value="1"/>
</dbReference>
<feature type="domain" description="Sialate O-acetylesterase" evidence="2">
    <location>
        <begin position="106"/>
        <end position="218"/>
    </location>
</feature>
<gene>
    <name evidence="3" type="ORF">H9625_14120</name>
</gene>
<evidence type="ECO:0000313" key="3">
    <source>
        <dbReference type="EMBL" id="MBD8041557.1"/>
    </source>
</evidence>
<dbReference type="EMBL" id="JACSPP010000056">
    <property type="protein sequence ID" value="MBD8041557.1"/>
    <property type="molecule type" value="Genomic_DNA"/>
</dbReference>
<dbReference type="InterPro" id="IPR036514">
    <property type="entry name" value="SGNH_hydro_sf"/>
</dbReference>
<protein>
    <submittedName>
        <fullName evidence="3">Sialate O-acetylesterase</fullName>
    </submittedName>
</protein>
<dbReference type="InterPro" id="IPR039329">
    <property type="entry name" value="SIAE"/>
</dbReference>
<dbReference type="InterPro" id="IPR013783">
    <property type="entry name" value="Ig-like_fold"/>
</dbReference>
<dbReference type="InterPro" id="IPR008979">
    <property type="entry name" value="Galactose-bd-like_sf"/>
</dbReference>
<dbReference type="SUPFAM" id="SSF52266">
    <property type="entry name" value="SGNH hydrolase"/>
    <property type="match status" value="1"/>
</dbReference>
<keyword evidence="1" id="KW-0378">Hydrolase</keyword>
<evidence type="ECO:0000259" key="2">
    <source>
        <dbReference type="Pfam" id="PF03629"/>
    </source>
</evidence>
<sequence length="539" mass="60910">MKTNRLNIKLGLVLLLCLCFAAIGEAKISLPYLINDGMVLQRGKAVPIWGTADAGESVTLKFAGKEYRTTAGPDGNWKIMLPAMKAGGPYDMQINDITLHNILIGDVFLCSGQSNMELTVARVMDMFADEINAYENTNIHYLKVPYCYDFNEPQKDIKKAEWQPLDKTHVMGYSALCYFFAKQLYEKTKVPVGIINSSWGGTPIEAWISEEGLQDFPVYTHQKAVYESKELINNIQQIEQARGRAWQIELYKTDKGTHAQTPWYAENYDDSAWQTVDMFSPQWATNGWRPINGVHWFRQQIDLPASWNGKEATLRLGCIVDADSVYVNGKFVGSVAYQYPPRIYNIPKGLLKTGKNQITIRLVSNGGLPSFVKDKPYKLICGTEETNLSQQWKHRIGTEMPQAPSSTAFQNMPIGLYNGMIAPLRNYVFKGTVWYQGESNTGKWKEYASLLKSLMKDWRKTFGMPEMPFYIMELADFMAPDNPGRKGWAALQAQQAKAAEEDPHATLIPNKDTGEWNDIHPLDKKTGGKRLVEAVTQSF</sequence>
<accession>A0ABR8YBG3</accession>
<dbReference type="InterPro" id="IPR005181">
    <property type="entry name" value="SASA"/>
</dbReference>